<feature type="domain" description="DUF2520" evidence="2">
    <location>
        <begin position="142"/>
        <end position="270"/>
    </location>
</feature>
<organism evidence="3 4">
    <name type="scientific">Actinopolyspora mortivallis</name>
    <dbReference type="NCBI Taxonomy" id="33906"/>
    <lineage>
        <taxon>Bacteria</taxon>
        <taxon>Bacillati</taxon>
        <taxon>Actinomycetota</taxon>
        <taxon>Actinomycetes</taxon>
        <taxon>Actinopolysporales</taxon>
        <taxon>Actinopolysporaceae</taxon>
        <taxon>Actinopolyspora</taxon>
    </lineage>
</organism>
<comment type="caution">
    <text evidence="3">The sequence shown here is derived from an EMBL/GenBank/DDBJ whole genome shotgun (WGS) entry which is preliminary data.</text>
</comment>
<evidence type="ECO:0000259" key="1">
    <source>
        <dbReference type="Pfam" id="PF10727"/>
    </source>
</evidence>
<accession>A0A2T0GTI6</accession>
<dbReference type="STRING" id="1050202.GCA_000384035_03303"/>
<dbReference type="InParanoid" id="A0A2T0GTI6"/>
<dbReference type="InterPro" id="IPR037108">
    <property type="entry name" value="TM1727-like_C_sf"/>
</dbReference>
<dbReference type="Gene3D" id="3.40.50.720">
    <property type="entry name" value="NAD(P)-binding Rossmann-like Domain"/>
    <property type="match status" value="1"/>
</dbReference>
<evidence type="ECO:0000259" key="2">
    <source>
        <dbReference type="Pfam" id="PF10728"/>
    </source>
</evidence>
<dbReference type="EMBL" id="PVSR01000033">
    <property type="protein sequence ID" value="PRW62411.1"/>
    <property type="molecule type" value="Genomic_DNA"/>
</dbReference>
<sequence length="297" mass="30715">MGPSRPRLRVGVISAGRVGSVLGAALHGVNHEVGAVAAVSDAALRRVDELLPTVPVRAPDEVARQADLVLLTVPDDALEGLVRGLAAAGSLRSGQIVVHTSGAHGVGVLEPAARLGALPVALHPAMTFTGKREDLERLGTACMAVTARPDDEAGFNVGTALAVEMGADPIRIPEEARQLYHAALTHGANHLVTLVNECAQLLRSAGIEHTDRVLGPILSAALDNALRYGDRALTGPVSRGDAGTVRAHLEVLEEAEPDTVAGYVQLARRTAQRAVTSGVLRSDDAVGVHEVLDGGGR</sequence>
<dbReference type="SUPFAM" id="SSF48179">
    <property type="entry name" value="6-phosphogluconate dehydrogenase C-terminal domain-like"/>
    <property type="match status" value="1"/>
</dbReference>
<dbReference type="InterPro" id="IPR019665">
    <property type="entry name" value="OxRdtase/DH_put_Rossmann_dom"/>
</dbReference>
<protein>
    <submittedName>
        <fullName evidence="3">DUF2520 domain-containing protein</fullName>
    </submittedName>
</protein>
<reference evidence="3 4" key="1">
    <citation type="submission" date="2018-03" db="EMBL/GenBank/DDBJ databases">
        <title>Actinopolyspora mortivallis from Sahara, screening for active biomolecules.</title>
        <authorList>
            <person name="Selama O."/>
            <person name="Wellington E.M.H."/>
            <person name="Hacene H."/>
        </authorList>
    </citation>
    <scope>NUCLEOTIDE SEQUENCE [LARGE SCALE GENOMIC DNA]</scope>
    <source>
        <strain evidence="3 4">M5A</strain>
    </source>
</reference>
<keyword evidence="4" id="KW-1185">Reference proteome</keyword>
<dbReference type="PANTHER" id="PTHR40459">
    <property type="entry name" value="CONSERVED HYPOTHETICAL ALANINE AND LEUCINE RICH PROTEIN"/>
    <property type="match status" value="1"/>
</dbReference>
<dbReference type="Proteomes" id="UP000239352">
    <property type="component" value="Unassembled WGS sequence"/>
</dbReference>
<proteinExistence type="predicted"/>
<dbReference type="Gene3D" id="1.10.1040.20">
    <property type="entry name" value="ProC-like, C-terminal domain"/>
    <property type="match status" value="1"/>
</dbReference>
<dbReference type="InterPro" id="IPR018931">
    <property type="entry name" value="DUF2520"/>
</dbReference>
<dbReference type="Pfam" id="PF10727">
    <property type="entry name" value="Rossmann-like"/>
    <property type="match status" value="1"/>
</dbReference>
<dbReference type="PANTHER" id="PTHR40459:SF1">
    <property type="entry name" value="CONSERVED HYPOTHETICAL ALANINE AND LEUCINE RICH PROTEIN"/>
    <property type="match status" value="1"/>
</dbReference>
<feature type="domain" description="Putative oxidoreductase/dehydrogenase Rossmann-like" evidence="1">
    <location>
        <begin position="5"/>
        <end position="124"/>
    </location>
</feature>
<evidence type="ECO:0000313" key="4">
    <source>
        <dbReference type="Proteomes" id="UP000239352"/>
    </source>
</evidence>
<dbReference type="SUPFAM" id="SSF51735">
    <property type="entry name" value="NAD(P)-binding Rossmann-fold domains"/>
    <property type="match status" value="1"/>
</dbReference>
<dbReference type="AlphaFoldDB" id="A0A2T0GTI6"/>
<name>A0A2T0GTI6_ACTMO</name>
<dbReference type="Pfam" id="PF10728">
    <property type="entry name" value="DUF2520"/>
    <property type="match status" value="1"/>
</dbReference>
<gene>
    <name evidence="3" type="ORF">CEP50_15645</name>
</gene>
<evidence type="ECO:0000313" key="3">
    <source>
        <dbReference type="EMBL" id="PRW62411.1"/>
    </source>
</evidence>
<dbReference type="InterPro" id="IPR008927">
    <property type="entry name" value="6-PGluconate_DH-like_C_sf"/>
</dbReference>
<dbReference type="InterPro" id="IPR036291">
    <property type="entry name" value="NAD(P)-bd_dom_sf"/>
</dbReference>